<dbReference type="EMBL" id="JAVFHQ010000016">
    <property type="protein sequence ID" value="KAK4546201.1"/>
    <property type="molecule type" value="Genomic_DNA"/>
</dbReference>
<organism evidence="2 3">
    <name type="scientific">Oleoguttula mirabilis</name>
    <dbReference type="NCBI Taxonomy" id="1507867"/>
    <lineage>
        <taxon>Eukaryota</taxon>
        <taxon>Fungi</taxon>
        <taxon>Dikarya</taxon>
        <taxon>Ascomycota</taxon>
        <taxon>Pezizomycotina</taxon>
        <taxon>Dothideomycetes</taxon>
        <taxon>Dothideomycetidae</taxon>
        <taxon>Mycosphaerellales</taxon>
        <taxon>Teratosphaeriaceae</taxon>
        <taxon>Oleoguttula</taxon>
    </lineage>
</organism>
<protein>
    <submittedName>
        <fullName evidence="2">Uncharacterized protein</fullName>
    </submittedName>
</protein>
<dbReference type="AlphaFoldDB" id="A0AAV9JLH2"/>
<dbReference type="Proteomes" id="UP001324427">
    <property type="component" value="Unassembled WGS sequence"/>
</dbReference>
<name>A0AAV9JLH2_9PEZI</name>
<feature type="region of interest" description="Disordered" evidence="1">
    <location>
        <begin position="1"/>
        <end position="20"/>
    </location>
</feature>
<proteinExistence type="predicted"/>
<sequence length="124" mass="13326">MAQPGPTTENTHQAPPAPAAATPGLVRARPVLAAYSAIALAPKAIQVLHATSAAFNALLPPFTHFLLVGGLQWARHVGERGIRTWRKPEFDCLAAAVRHARRLWMLAAAVWVPIVGVDVVRFLV</sequence>
<reference evidence="2 3" key="1">
    <citation type="submission" date="2021-11" db="EMBL/GenBank/DDBJ databases">
        <title>Black yeast isolated from Biological Soil Crust.</title>
        <authorList>
            <person name="Kurbessoian T."/>
        </authorList>
    </citation>
    <scope>NUCLEOTIDE SEQUENCE [LARGE SCALE GENOMIC DNA]</scope>
    <source>
        <strain evidence="2 3">CCFEE 5522</strain>
    </source>
</reference>
<keyword evidence="3" id="KW-1185">Reference proteome</keyword>
<comment type="caution">
    <text evidence="2">The sequence shown here is derived from an EMBL/GenBank/DDBJ whole genome shotgun (WGS) entry which is preliminary data.</text>
</comment>
<accession>A0AAV9JLH2</accession>
<gene>
    <name evidence="2" type="ORF">LTR36_002338</name>
</gene>
<evidence type="ECO:0000256" key="1">
    <source>
        <dbReference type="SAM" id="MobiDB-lite"/>
    </source>
</evidence>
<feature type="compositionally biased region" description="Polar residues" evidence="1">
    <location>
        <begin position="1"/>
        <end position="13"/>
    </location>
</feature>
<evidence type="ECO:0000313" key="3">
    <source>
        <dbReference type="Proteomes" id="UP001324427"/>
    </source>
</evidence>
<evidence type="ECO:0000313" key="2">
    <source>
        <dbReference type="EMBL" id="KAK4546201.1"/>
    </source>
</evidence>